<proteinExistence type="predicted"/>
<keyword evidence="6" id="KW-1185">Reference proteome</keyword>
<evidence type="ECO:0000313" key="6">
    <source>
        <dbReference type="Proteomes" id="UP001479520"/>
    </source>
</evidence>
<evidence type="ECO:0000256" key="2">
    <source>
        <dbReference type="ARBA" id="ARBA00023012"/>
    </source>
</evidence>
<dbReference type="InterPro" id="IPR050595">
    <property type="entry name" value="Bact_response_regulator"/>
</dbReference>
<evidence type="ECO:0000259" key="4">
    <source>
        <dbReference type="PROSITE" id="PS50110"/>
    </source>
</evidence>
<organism evidence="5 6">
    <name type="scientific">Azonexus hydrophilus</name>
    <dbReference type="NCBI Taxonomy" id="418702"/>
    <lineage>
        <taxon>Bacteria</taxon>
        <taxon>Pseudomonadati</taxon>
        <taxon>Pseudomonadota</taxon>
        <taxon>Betaproteobacteria</taxon>
        <taxon>Rhodocyclales</taxon>
        <taxon>Azonexaceae</taxon>
        <taxon>Azonexus</taxon>
    </lineage>
</organism>
<dbReference type="PROSITE" id="PS50110">
    <property type="entry name" value="RESPONSE_REGULATORY"/>
    <property type="match status" value="1"/>
</dbReference>
<name>A0ABZ2XLA3_9RHOO</name>
<keyword evidence="1 3" id="KW-0597">Phosphoprotein</keyword>
<dbReference type="PANTHER" id="PTHR44591">
    <property type="entry name" value="STRESS RESPONSE REGULATOR PROTEIN 1"/>
    <property type="match status" value="1"/>
</dbReference>
<reference evidence="5 6" key="1">
    <citation type="submission" date="2024-04" db="EMBL/GenBank/DDBJ databases">
        <title>Dissimilatory iodate-reducing microorganisms contribute to the enrichment of iodine in groundwater.</title>
        <authorList>
            <person name="Jiang Z."/>
        </authorList>
    </citation>
    <scope>NUCLEOTIDE SEQUENCE [LARGE SCALE GENOMIC DNA]</scope>
    <source>
        <strain evidence="5 6">NCP973</strain>
        <plasmid evidence="5 6">unnamed1</plasmid>
    </source>
</reference>
<sequence>MALLNSILVIDDSKTIRASVQSMMRKHSIEVHTAEDGYLAMTAILANRPDLVLVDALMPRINGYQVIRLLKSNPNYMALPVVMLTGKNRIIDKERAFLCGADAFLPKPFTESDMLSTLRQFALLPTAGDFA</sequence>
<geneLocation type="plasmid" evidence="5 6">
    <name>unnamed1</name>
</geneLocation>
<dbReference type="CDD" id="cd17574">
    <property type="entry name" value="REC_OmpR"/>
    <property type="match status" value="1"/>
</dbReference>
<evidence type="ECO:0000256" key="1">
    <source>
        <dbReference type="ARBA" id="ARBA00022553"/>
    </source>
</evidence>
<dbReference type="InterPro" id="IPR001789">
    <property type="entry name" value="Sig_transdc_resp-reg_receiver"/>
</dbReference>
<dbReference type="Proteomes" id="UP001479520">
    <property type="component" value="Plasmid unnamed1"/>
</dbReference>
<dbReference type="EMBL" id="CP151407">
    <property type="protein sequence ID" value="WZJ23393.1"/>
    <property type="molecule type" value="Genomic_DNA"/>
</dbReference>
<accession>A0ABZ2XLA3</accession>
<keyword evidence="2" id="KW-0902">Two-component regulatory system</keyword>
<keyword evidence="5" id="KW-0614">Plasmid</keyword>
<dbReference type="RefSeq" id="WP_341744725.1">
    <property type="nucleotide sequence ID" value="NZ_CP151407.1"/>
</dbReference>
<dbReference type="Gene3D" id="3.40.50.2300">
    <property type="match status" value="1"/>
</dbReference>
<dbReference type="SMART" id="SM00448">
    <property type="entry name" value="REC"/>
    <property type="match status" value="1"/>
</dbReference>
<feature type="domain" description="Response regulatory" evidence="4">
    <location>
        <begin position="6"/>
        <end position="122"/>
    </location>
</feature>
<feature type="modified residue" description="4-aspartylphosphate" evidence="3">
    <location>
        <position position="55"/>
    </location>
</feature>
<dbReference type="InterPro" id="IPR011006">
    <property type="entry name" value="CheY-like_superfamily"/>
</dbReference>
<protein>
    <submittedName>
        <fullName evidence="5">Response regulator</fullName>
    </submittedName>
</protein>
<evidence type="ECO:0000313" key="5">
    <source>
        <dbReference type="EMBL" id="WZJ23393.1"/>
    </source>
</evidence>
<evidence type="ECO:0000256" key="3">
    <source>
        <dbReference type="PROSITE-ProRule" id="PRU00169"/>
    </source>
</evidence>
<dbReference type="Pfam" id="PF00072">
    <property type="entry name" value="Response_reg"/>
    <property type="match status" value="1"/>
</dbReference>
<gene>
    <name evidence="5" type="ORF">AADV58_16685</name>
</gene>
<dbReference type="PANTHER" id="PTHR44591:SF14">
    <property type="entry name" value="PROTEIN PILG"/>
    <property type="match status" value="1"/>
</dbReference>
<dbReference type="SUPFAM" id="SSF52172">
    <property type="entry name" value="CheY-like"/>
    <property type="match status" value="1"/>
</dbReference>